<dbReference type="PANTHER" id="PTHR12599">
    <property type="entry name" value="PTERIN-4-ALPHA-CARBINOLAMINE DEHYDRATASE"/>
    <property type="match status" value="1"/>
</dbReference>
<dbReference type="RefSeq" id="WP_185956070.1">
    <property type="nucleotide sequence ID" value="NZ_FXTI01000003.1"/>
</dbReference>
<evidence type="ECO:0000256" key="2">
    <source>
        <dbReference type="ARBA" id="ARBA00006472"/>
    </source>
</evidence>
<dbReference type="AlphaFoldDB" id="A0A521C116"/>
<dbReference type="Proteomes" id="UP000315636">
    <property type="component" value="Unassembled WGS sequence"/>
</dbReference>
<keyword evidence="6" id="KW-1185">Reference proteome</keyword>
<reference evidence="5 6" key="1">
    <citation type="submission" date="2017-05" db="EMBL/GenBank/DDBJ databases">
        <authorList>
            <person name="Varghese N."/>
            <person name="Submissions S."/>
        </authorList>
    </citation>
    <scope>NUCLEOTIDE SEQUENCE [LARGE SCALE GENOMIC DNA]</scope>
    <source>
        <strain evidence="5 6">DSM 45474</strain>
    </source>
</reference>
<gene>
    <name evidence="5" type="ORF">SAMN06264849_10353</name>
</gene>
<dbReference type="EMBL" id="FXTI01000003">
    <property type="protein sequence ID" value="SMO53065.1"/>
    <property type="molecule type" value="Genomic_DNA"/>
</dbReference>
<dbReference type="SUPFAM" id="SSF55248">
    <property type="entry name" value="PCD-like"/>
    <property type="match status" value="1"/>
</dbReference>
<keyword evidence="4" id="KW-0456">Lyase</keyword>
<dbReference type="CDD" id="cd00488">
    <property type="entry name" value="PCD_DCoH"/>
    <property type="match status" value="1"/>
</dbReference>
<sequence length="90" mass="10545">MTEQQIQQALSSITGWVREDQTIAKVFHFPTYMDGIKFVQKVAEEAEKQHHHPDILIEYRQVTLRLTTHDEGSLTEKDFHLARRLDILVS</sequence>
<evidence type="ECO:0000313" key="5">
    <source>
        <dbReference type="EMBL" id="SMO53065.1"/>
    </source>
</evidence>
<dbReference type="Pfam" id="PF01329">
    <property type="entry name" value="Pterin_4a"/>
    <property type="match status" value="1"/>
</dbReference>
<dbReference type="InterPro" id="IPR036428">
    <property type="entry name" value="PCD_sf"/>
</dbReference>
<comment type="catalytic activity">
    <reaction evidence="1">
        <text>(4aS,6R)-4a-hydroxy-L-erythro-5,6,7,8-tetrahydrobiopterin = (6R)-L-erythro-6,7-dihydrobiopterin + H2O</text>
        <dbReference type="Rhea" id="RHEA:11920"/>
        <dbReference type="ChEBI" id="CHEBI:15377"/>
        <dbReference type="ChEBI" id="CHEBI:15642"/>
        <dbReference type="ChEBI" id="CHEBI:43120"/>
        <dbReference type="EC" id="4.2.1.96"/>
    </reaction>
</comment>
<dbReference type="GO" id="GO:0006729">
    <property type="term" value="P:tetrahydrobiopterin biosynthetic process"/>
    <property type="evidence" value="ECO:0007669"/>
    <property type="project" value="InterPro"/>
</dbReference>
<evidence type="ECO:0000256" key="1">
    <source>
        <dbReference type="ARBA" id="ARBA00001554"/>
    </source>
</evidence>
<evidence type="ECO:0000313" key="6">
    <source>
        <dbReference type="Proteomes" id="UP000315636"/>
    </source>
</evidence>
<dbReference type="InterPro" id="IPR001533">
    <property type="entry name" value="Pterin_deHydtase"/>
</dbReference>
<organism evidence="5 6">
    <name type="scientific">Melghirimyces algeriensis</name>
    <dbReference type="NCBI Taxonomy" id="910412"/>
    <lineage>
        <taxon>Bacteria</taxon>
        <taxon>Bacillati</taxon>
        <taxon>Bacillota</taxon>
        <taxon>Bacilli</taxon>
        <taxon>Bacillales</taxon>
        <taxon>Thermoactinomycetaceae</taxon>
        <taxon>Melghirimyces</taxon>
    </lineage>
</organism>
<dbReference type="NCBIfam" id="NF002017">
    <property type="entry name" value="PRK00823.1-2"/>
    <property type="match status" value="1"/>
</dbReference>
<evidence type="ECO:0000256" key="3">
    <source>
        <dbReference type="ARBA" id="ARBA00013252"/>
    </source>
</evidence>
<proteinExistence type="inferred from homology"/>
<name>A0A521C116_9BACL</name>
<dbReference type="EC" id="4.2.1.96" evidence="3"/>
<accession>A0A521C116</accession>
<dbReference type="Gene3D" id="3.30.1360.20">
    <property type="entry name" value="Transcriptional coactivator/pterin dehydratase"/>
    <property type="match status" value="1"/>
</dbReference>
<dbReference type="GO" id="GO:0008124">
    <property type="term" value="F:4-alpha-hydroxytetrahydrobiopterin dehydratase activity"/>
    <property type="evidence" value="ECO:0007669"/>
    <property type="project" value="UniProtKB-EC"/>
</dbReference>
<dbReference type="PANTHER" id="PTHR12599:SF0">
    <property type="entry name" value="PTERIN-4-ALPHA-CARBINOLAMINE DEHYDRATASE"/>
    <property type="match status" value="1"/>
</dbReference>
<comment type="similarity">
    <text evidence="2">Belongs to the pterin-4-alpha-carbinolamine dehydratase family.</text>
</comment>
<evidence type="ECO:0000256" key="4">
    <source>
        <dbReference type="ARBA" id="ARBA00023239"/>
    </source>
</evidence>
<protein>
    <recommendedName>
        <fullName evidence="3">4a-hydroxytetrahydrobiopterin dehydratase</fullName>
        <ecNumber evidence="3">4.2.1.96</ecNumber>
    </recommendedName>
</protein>